<sequence>METLEDRVLSCLRSVTIGVDGQDIVSAGHVHSVAATGNTVRVLIDPDIVPMDARDDLANLIAPIVQDVGGVERVVVKPRPQSPAGIKPLPGVRHIVLIHSGKGGVGKSTLAVNLALALAQDGLKIGLLDADVYGPSAPLLLGLKARIDPNRCETKITPLEAHGIKVMSLGFLMPREQALIWRGSLVDEGVVQLFNDVDWGELDILIVDMPPGTSDVHLALAHRFVISGVLTVTTPGQTSVEDVRRGMEMFADLAVPALGIVENMAGISCKSCGHQHLLFGAHGGSELEKITGVPLLARLPFQPDIAAHAEKGEPVVMAEPDSPSAVMMHEVARALSGILINPSKRYGMSS</sequence>
<name>A0A3B0U3M4_9ZZZZ</name>
<evidence type="ECO:0000256" key="4">
    <source>
        <dbReference type="ARBA" id="ARBA00023004"/>
    </source>
</evidence>
<dbReference type="CDD" id="cd02037">
    <property type="entry name" value="Mrp_NBP35"/>
    <property type="match status" value="1"/>
</dbReference>
<dbReference type="GO" id="GO:0051539">
    <property type="term" value="F:4 iron, 4 sulfur cluster binding"/>
    <property type="evidence" value="ECO:0007669"/>
    <property type="project" value="TreeGrafter"/>
</dbReference>
<dbReference type="InterPro" id="IPR033756">
    <property type="entry name" value="YlxH/NBP35"/>
</dbReference>
<dbReference type="HAMAP" id="MF_02040">
    <property type="entry name" value="Mrp_NBP35"/>
    <property type="match status" value="1"/>
</dbReference>
<dbReference type="SUPFAM" id="SSF117916">
    <property type="entry name" value="Fe-S cluster assembly (FSCA) domain-like"/>
    <property type="match status" value="1"/>
</dbReference>
<dbReference type="GO" id="GO:0046872">
    <property type="term" value="F:metal ion binding"/>
    <property type="evidence" value="ECO:0007669"/>
    <property type="project" value="UniProtKB-KW"/>
</dbReference>
<dbReference type="EMBL" id="UOEO01000098">
    <property type="protein sequence ID" value="VAW19039.1"/>
    <property type="molecule type" value="Genomic_DNA"/>
</dbReference>
<dbReference type="InterPro" id="IPR027417">
    <property type="entry name" value="P-loop_NTPase"/>
</dbReference>
<organism evidence="6">
    <name type="scientific">hydrothermal vent metagenome</name>
    <dbReference type="NCBI Taxonomy" id="652676"/>
    <lineage>
        <taxon>unclassified sequences</taxon>
        <taxon>metagenomes</taxon>
        <taxon>ecological metagenomes</taxon>
    </lineage>
</organism>
<dbReference type="GO" id="GO:0016226">
    <property type="term" value="P:iron-sulfur cluster assembly"/>
    <property type="evidence" value="ECO:0007669"/>
    <property type="project" value="InterPro"/>
</dbReference>
<dbReference type="GO" id="GO:0005524">
    <property type="term" value="F:ATP binding"/>
    <property type="evidence" value="ECO:0007669"/>
    <property type="project" value="UniProtKB-KW"/>
</dbReference>
<evidence type="ECO:0000256" key="1">
    <source>
        <dbReference type="ARBA" id="ARBA00022723"/>
    </source>
</evidence>
<reference evidence="6" key="1">
    <citation type="submission" date="2018-06" db="EMBL/GenBank/DDBJ databases">
        <authorList>
            <person name="Zhirakovskaya E."/>
        </authorList>
    </citation>
    <scope>NUCLEOTIDE SEQUENCE</scope>
</reference>
<keyword evidence="4" id="KW-0408">Iron</keyword>
<dbReference type="GO" id="GO:0140663">
    <property type="term" value="F:ATP-dependent FeS chaperone activity"/>
    <property type="evidence" value="ECO:0007669"/>
    <property type="project" value="InterPro"/>
</dbReference>
<keyword evidence="5" id="KW-0411">Iron-sulfur</keyword>
<dbReference type="InterPro" id="IPR044304">
    <property type="entry name" value="NUBPL-like"/>
</dbReference>
<dbReference type="InterPro" id="IPR019591">
    <property type="entry name" value="Mrp/NBP35_ATP-bd"/>
</dbReference>
<evidence type="ECO:0000313" key="6">
    <source>
        <dbReference type="EMBL" id="VAW19039.1"/>
    </source>
</evidence>
<dbReference type="AlphaFoldDB" id="A0A3B0U3M4"/>
<dbReference type="Gene3D" id="3.40.50.300">
    <property type="entry name" value="P-loop containing nucleotide triphosphate hydrolases"/>
    <property type="match status" value="1"/>
</dbReference>
<accession>A0A3B0U3M4</accession>
<dbReference type="PANTHER" id="PTHR42961:SF2">
    <property type="entry name" value="IRON-SULFUR PROTEIN NUBPL"/>
    <property type="match status" value="1"/>
</dbReference>
<keyword evidence="2" id="KW-0547">Nucleotide-binding</keyword>
<dbReference type="InterPro" id="IPR034904">
    <property type="entry name" value="FSCA_dom_sf"/>
</dbReference>
<proteinExistence type="inferred from homology"/>
<keyword evidence="3" id="KW-0067">ATP-binding</keyword>
<gene>
    <name evidence="6" type="ORF">MNBD_ALPHA12-1945</name>
</gene>
<keyword evidence="1" id="KW-0479">Metal-binding</keyword>
<protein>
    <submittedName>
        <fullName evidence="6">Septum site-determining protein MinD</fullName>
    </submittedName>
</protein>
<dbReference type="Pfam" id="PF10609">
    <property type="entry name" value="ParA"/>
    <property type="match status" value="1"/>
</dbReference>
<dbReference type="FunFam" id="3.40.50.300:FF:001119">
    <property type="entry name" value="Iron-sulfur cluster carrier protein"/>
    <property type="match status" value="1"/>
</dbReference>
<dbReference type="PANTHER" id="PTHR42961">
    <property type="entry name" value="IRON-SULFUR PROTEIN NUBPL"/>
    <property type="match status" value="1"/>
</dbReference>
<evidence type="ECO:0000256" key="3">
    <source>
        <dbReference type="ARBA" id="ARBA00022840"/>
    </source>
</evidence>
<evidence type="ECO:0000256" key="2">
    <source>
        <dbReference type="ARBA" id="ARBA00022741"/>
    </source>
</evidence>
<evidence type="ECO:0000256" key="5">
    <source>
        <dbReference type="ARBA" id="ARBA00023014"/>
    </source>
</evidence>
<dbReference type="SUPFAM" id="SSF52540">
    <property type="entry name" value="P-loop containing nucleoside triphosphate hydrolases"/>
    <property type="match status" value="1"/>
</dbReference>